<feature type="signal peptide" evidence="5">
    <location>
        <begin position="1"/>
        <end position="23"/>
    </location>
</feature>
<dbReference type="Gene3D" id="3.10.105.10">
    <property type="entry name" value="Dipeptide-binding Protein, Domain 3"/>
    <property type="match status" value="1"/>
</dbReference>
<dbReference type="InterPro" id="IPR030678">
    <property type="entry name" value="Peptide/Ni-bd"/>
</dbReference>
<keyword evidence="3" id="KW-0813">Transport</keyword>
<evidence type="ECO:0000313" key="7">
    <source>
        <dbReference type="EMBL" id="GEP57044.1"/>
    </source>
</evidence>
<organism evidence="7 8">
    <name type="scientific">Reyranella soli</name>
    <dbReference type="NCBI Taxonomy" id="1230389"/>
    <lineage>
        <taxon>Bacteria</taxon>
        <taxon>Pseudomonadati</taxon>
        <taxon>Pseudomonadota</taxon>
        <taxon>Alphaproteobacteria</taxon>
        <taxon>Hyphomicrobiales</taxon>
        <taxon>Reyranellaceae</taxon>
        <taxon>Reyranella</taxon>
    </lineage>
</organism>
<feature type="domain" description="Solute-binding protein family 5" evidence="6">
    <location>
        <begin position="71"/>
        <end position="430"/>
    </location>
</feature>
<dbReference type="Gene3D" id="3.40.190.10">
    <property type="entry name" value="Periplasmic binding protein-like II"/>
    <property type="match status" value="1"/>
</dbReference>
<dbReference type="CDD" id="cd08515">
    <property type="entry name" value="PBP2_NikA_DppA_OppA_like_10"/>
    <property type="match status" value="1"/>
</dbReference>
<comment type="subcellular location">
    <subcellularLocation>
        <location evidence="1">Periplasm</location>
    </subcellularLocation>
</comment>
<evidence type="ECO:0000313" key="8">
    <source>
        <dbReference type="Proteomes" id="UP000321058"/>
    </source>
</evidence>
<dbReference type="PIRSF" id="PIRSF002741">
    <property type="entry name" value="MppA"/>
    <property type="match status" value="1"/>
</dbReference>
<dbReference type="OrthoDB" id="9803988at2"/>
<keyword evidence="4 5" id="KW-0732">Signal</keyword>
<keyword evidence="8" id="KW-1185">Reference proteome</keyword>
<dbReference type="AlphaFoldDB" id="A0A512NDN4"/>
<dbReference type="Proteomes" id="UP000321058">
    <property type="component" value="Unassembled WGS sequence"/>
</dbReference>
<dbReference type="SUPFAM" id="SSF53850">
    <property type="entry name" value="Periplasmic binding protein-like II"/>
    <property type="match status" value="1"/>
</dbReference>
<sequence length="508" mass="56677">MKLLRRTAFVAAATLVLAPPAFAQKSADTLRIQFVDAVPNVDMYFNSQRTGLILAHQAWDMLVHRDPATFEIKPALATDWRFAEDNSLDLTIRQGVKFHDGSTLSADDVVYTINMAANPESKVATPSNYAWIDKAEKTGDWTVRIKMKKPTPAALEYLAMVTPIHPKAYRERVGPEEFAKKPIGAGPYKIVKNEQGKEVVFERFDDYWAGSPKGKPAIKTLHVRFVPDLATTMTELLAQRTDWIWNINPDQANDVNRMPHLQAVRQESMRIGYLSIDAAGRSGAGNPLTNQKVRQAIWHAINRQDIADKLVQGGSRVPPAPCFPTQFGCDGDAAVKYPFDPAKAKALLAEAGFPNGFEIELVTYVQPTTWTAAIQNYLQAVGIRPKITQLQVAPAIQKAWRGENPLYHGSWGSYSINDVSAIFPVMYGAGSNDNYSRDPELEKLVADGGASSDPVVRKQAYSAAIKLMTDKAYWLPLFTYVNTYAFSKQLDFKTFPDELPRFYLAKWQ</sequence>
<dbReference type="PANTHER" id="PTHR30290:SF9">
    <property type="entry name" value="OLIGOPEPTIDE-BINDING PROTEIN APPA"/>
    <property type="match status" value="1"/>
</dbReference>
<dbReference type="GO" id="GO:1904680">
    <property type="term" value="F:peptide transmembrane transporter activity"/>
    <property type="evidence" value="ECO:0007669"/>
    <property type="project" value="TreeGrafter"/>
</dbReference>
<evidence type="ECO:0000256" key="4">
    <source>
        <dbReference type="ARBA" id="ARBA00022729"/>
    </source>
</evidence>
<proteinExistence type="inferred from homology"/>
<protein>
    <submittedName>
        <fullName evidence="7">ABC transporter substrate-binding protein</fullName>
    </submittedName>
</protein>
<dbReference type="EMBL" id="BKAJ01000074">
    <property type="protein sequence ID" value="GEP57044.1"/>
    <property type="molecule type" value="Genomic_DNA"/>
</dbReference>
<dbReference type="GO" id="GO:0015833">
    <property type="term" value="P:peptide transport"/>
    <property type="evidence" value="ECO:0007669"/>
    <property type="project" value="TreeGrafter"/>
</dbReference>
<evidence type="ECO:0000256" key="2">
    <source>
        <dbReference type="ARBA" id="ARBA00005695"/>
    </source>
</evidence>
<dbReference type="InterPro" id="IPR000914">
    <property type="entry name" value="SBP_5_dom"/>
</dbReference>
<dbReference type="InterPro" id="IPR039424">
    <property type="entry name" value="SBP_5"/>
</dbReference>
<evidence type="ECO:0000256" key="1">
    <source>
        <dbReference type="ARBA" id="ARBA00004418"/>
    </source>
</evidence>
<evidence type="ECO:0000259" key="6">
    <source>
        <dbReference type="Pfam" id="PF00496"/>
    </source>
</evidence>
<dbReference type="PANTHER" id="PTHR30290">
    <property type="entry name" value="PERIPLASMIC BINDING COMPONENT OF ABC TRANSPORTER"/>
    <property type="match status" value="1"/>
</dbReference>
<dbReference type="GO" id="GO:0043190">
    <property type="term" value="C:ATP-binding cassette (ABC) transporter complex"/>
    <property type="evidence" value="ECO:0007669"/>
    <property type="project" value="InterPro"/>
</dbReference>
<dbReference type="GO" id="GO:0030288">
    <property type="term" value="C:outer membrane-bounded periplasmic space"/>
    <property type="evidence" value="ECO:0007669"/>
    <property type="project" value="UniProtKB-ARBA"/>
</dbReference>
<dbReference type="Gene3D" id="3.90.76.10">
    <property type="entry name" value="Dipeptide-binding Protein, Domain 1"/>
    <property type="match status" value="1"/>
</dbReference>
<reference evidence="7 8" key="1">
    <citation type="submission" date="2019-07" db="EMBL/GenBank/DDBJ databases">
        <title>Whole genome shotgun sequence of Reyranella soli NBRC 108950.</title>
        <authorList>
            <person name="Hosoyama A."/>
            <person name="Uohara A."/>
            <person name="Ohji S."/>
            <person name="Ichikawa N."/>
        </authorList>
    </citation>
    <scope>NUCLEOTIDE SEQUENCE [LARGE SCALE GENOMIC DNA]</scope>
    <source>
        <strain evidence="7 8">NBRC 108950</strain>
    </source>
</reference>
<comment type="caution">
    <text evidence="7">The sequence shown here is derived from an EMBL/GenBank/DDBJ whole genome shotgun (WGS) entry which is preliminary data.</text>
</comment>
<accession>A0A512NDN4</accession>
<comment type="similarity">
    <text evidence="2">Belongs to the bacterial solute-binding protein 5 family.</text>
</comment>
<evidence type="ECO:0000256" key="5">
    <source>
        <dbReference type="SAM" id="SignalP"/>
    </source>
</evidence>
<dbReference type="Pfam" id="PF00496">
    <property type="entry name" value="SBP_bac_5"/>
    <property type="match status" value="1"/>
</dbReference>
<name>A0A512NDN4_9HYPH</name>
<evidence type="ECO:0000256" key="3">
    <source>
        <dbReference type="ARBA" id="ARBA00022448"/>
    </source>
</evidence>
<dbReference type="RefSeq" id="WP_147151421.1">
    <property type="nucleotide sequence ID" value="NZ_BKAJ01000074.1"/>
</dbReference>
<feature type="chain" id="PRO_5021835626" evidence="5">
    <location>
        <begin position="24"/>
        <end position="508"/>
    </location>
</feature>
<gene>
    <name evidence="7" type="ORF">RSO01_42100</name>
</gene>